<name>A0A0L6ULB6_9BASI</name>
<dbReference type="VEuPathDB" id="FungiDB:VP01_5094g1"/>
<accession>A0A0L6ULB6</accession>
<protein>
    <submittedName>
        <fullName evidence="1">Uncharacterized protein</fullName>
    </submittedName>
</protein>
<dbReference type="Proteomes" id="UP000037035">
    <property type="component" value="Unassembled WGS sequence"/>
</dbReference>
<evidence type="ECO:0000313" key="1">
    <source>
        <dbReference type="EMBL" id="KNZ49314.1"/>
    </source>
</evidence>
<keyword evidence="2" id="KW-1185">Reference proteome</keyword>
<comment type="caution">
    <text evidence="1">The sequence shown here is derived from an EMBL/GenBank/DDBJ whole genome shotgun (WGS) entry which is preliminary data.</text>
</comment>
<dbReference type="AlphaFoldDB" id="A0A0L6ULB6"/>
<dbReference type="EMBL" id="LAVV01010269">
    <property type="protein sequence ID" value="KNZ49314.1"/>
    <property type="molecule type" value="Genomic_DNA"/>
</dbReference>
<proteinExistence type="predicted"/>
<sequence>MVPVPHLRKLITLVNHPNIKTPGVWDTINQDLEARRKQPPLYHFAFSQLILEGDQHIWDGKKNDMAKADQAIPTKEEVQEQVLLQQHPARFGAYIGKVVAAGLSSCCR</sequence>
<organism evidence="1 2">
    <name type="scientific">Puccinia sorghi</name>
    <dbReference type="NCBI Taxonomy" id="27349"/>
    <lineage>
        <taxon>Eukaryota</taxon>
        <taxon>Fungi</taxon>
        <taxon>Dikarya</taxon>
        <taxon>Basidiomycota</taxon>
        <taxon>Pucciniomycotina</taxon>
        <taxon>Pucciniomycetes</taxon>
        <taxon>Pucciniales</taxon>
        <taxon>Pucciniaceae</taxon>
        <taxon>Puccinia</taxon>
    </lineage>
</organism>
<reference evidence="1 2" key="1">
    <citation type="submission" date="2015-08" db="EMBL/GenBank/DDBJ databases">
        <title>Next Generation Sequencing and Analysis of the Genome of Puccinia sorghi L Schw, the Causal Agent of Maize Common Rust.</title>
        <authorList>
            <person name="Rochi L."/>
            <person name="Burguener G."/>
            <person name="Darino M."/>
            <person name="Turjanski A."/>
            <person name="Kreff E."/>
            <person name="Dieguez M.J."/>
            <person name="Sacco F."/>
        </authorList>
    </citation>
    <scope>NUCLEOTIDE SEQUENCE [LARGE SCALE GENOMIC DNA]</scope>
    <source>
        <strain evidence="1 2">RO10H11247</strain>
    </source>
</reference>
<gene>
    <name evidence="1" type="ORF">VP01_5094g1</name>
</gene>
<evidence type="ECO:0000313" key="2">
    <source>
        <dbReference type="Proteomes" id="UP000037035"/>
    </source>
</evidence>